<comment type="caution">
    <text evidence="1">The sequence shown here is derived from an EMBL/GenBank/DDBJ whole genome shotgun (WGS) entry which is preliminary data.</text>
</comment>
<reference evidence="1" key="1">
    <citation type="submission" date="2020-07" db="EMBL/GenBank/DDBJ databases">
        <title>Multicomponent nature underlies the extraordinary mechanical properties of spider dragline silk.</title>
        <authorList>
            <person name="Kono N."/>
            <person name="Nakamura H."/>
            <person name="Mori M."/>
            <person name="Yoshida Y."/>
            <person name="Ohtoshi R."/>
            <person name="Malay A.D."/>
            <person name="Moran D.A.P."/>
            <person name="Tomita M."/>
            <person name="Numata K."/>
            <person name="Arakawa K."/>
        </authorList>
    </citation>
    <scope>NUCLEOTIDE SEQUENCE</scope>
</reference>
<keyword evidence="2" id="KW-1185">Reference proteome</keyword>
<proteinExistence type="predicted"/>
<dbReference type="Proteomes" id="UP000887116">
    <property type="component" value="Unassembled WGS sequence"/>
</dbReference>
<dbReference type="AlphaFoldDB" id="A0A8X6HTH6"/>
<gene>
    <name evidence="1" type="ORF">TNCT_90261</name>
</gene>
<evidence type="ECO:0000313" key="1">
    <source>
        <dbReference type="EMBL" id="GFR29639.1"/>
    </source>
</evidence>
<dbReference type="EMBL" id="BMAO01009251">
    <property type="protein sequence ID" value="GFR29639.1"/>
    <property type="molecule type" value="Genomic_DNA"/>
</dbReference>
<protein>
    <submittedName>
        <fullName evidence="1">Uncharacterized protein</fullName>
    </submittedName>
</protein>
<organism evidence="1 2">
    <name type="scientific">Trichonephila clavata</name>
    <name type="common">Joro spider</name>
    <name type="synonym">Nephila clavata</name>
    <dbReference type="NCBI Taxonomy" id="2740835"/>
    <lineage>
        <taxon>Eukaryota</taxon>
        <taxon>Metazoa</taxon>
        <taxon>Ecdysozoa</taxon>
        <taxon>Arthropoda</taxon>
        <taxon>Chelicerata</taxon>
        <taxon>Arachnida</taxon>
        <taxon>Araneae</taxon>
        <taxon>Araneomorphae</taxon>
        <taxon>Entelegynae</taxon>
        <taxon>Araneoidea</taxon>
        <taxon>Nephilidae</taxon>
        <taxon>Trichonephila</taxon>
    </lineage>
</organism>
<accession>A0A8X6HTH6</accession>
<dbReference type="OrthoDB" id="6435582at2759"/>
<name>A0A8X6HTH6_TRICU</name>
<evidence type="ECO:0000313" key="2">
    <source>
        <dbReference type="Proteomes" id="UP000887116"/>
    </source>
</evidence>
<sequence length="87" mass="10043">MYTGQLKVTCQELSDVYRSARKLGMKGAIKECVENTEAFFRSQSDFLTTAPIITASHLYMQRDIAWVCNLETCQFMRLLDFVKVHLT</sequence>